<comment type="caution">
    <text evidence="1">The sequence shown here is derived from an EMBL/GenBank/DDBJ whole genome shotgun (WGS) entry which is preliminary data.</text>
</comment>
<evidence type="ECO:0000313" key="2">
    <source>
        <dbReference type="Proteomes" id="UP000282084"/>
    </source>
</evidence>
<evidence type="ECO:0000313" key="1">
    <source>
        <dbReference type="EMBL" id="RKT53846.1"/>
    </source>
</evidence>
<dbReference type="RefSeq" id="WP_147455081.1">
    <property type="nucleotide sequence ID" value="NZ_RBXO01000001.1"/>
</dbReference>
<proteinExistence type="predicted"/>
<accession>A0A495VX00</accession>
<keyword evidence="2" id="KW-1185">Reference proteome</keyword>
<gene>
    <name evidence="1" type="ORF">C8E97_2428</name>
</gene>
<evidence type="ECO:0008006" key="3">
    <source>
        <dbReference type="Google" id="ProtNLM"/>
    </source>
</evidence>
<dbReference type="EMBL" id="RBXO01000001">
    <property type="protein sequence ID" value="RKT53846.1"/>
    <property type="molecule type" value="Genomic_DNA"/>
</dbReference>
<organism evidence="1 2">
    <name type="scientific">Saccharothrix australiensis</name>
    <dbReference type="NCBI Taxonomy" id="2072"/>
    <lineage>
        <taxon>Bacteria</taxon>
        <taxon>Bacillati</taxon>
        <taxon>Actinomycetota</taxon>
        <taxon>Actinomycetes</taxon>
        <taxon>Pseudonocardiales</taxon>
        <taxon>Pseudonocardiaceae</taxon>
        <taxon>Saccharothrix</taxon>
    </lineage>
</organism>
<dbReference type="AlphaFoldDB" id="A0A495VX00"/>
<sequence length="59" mass="6200">MSVRTPVRPIVTPDEVTELITAAVEPEAAIADPPLATRPASLLTLLLTAPSTPKEPGKR</sequence>
<reference evidence="1 2" key="1">
    <citation type="submission" date="2018-10" db="EMBL/GenBank/DDBJ databases">
        <title>Sequencing the genomes of 1000 actinobacteria strains.</title>
        <authorList>
            <person name="Klenk H.-P."/>
        </authorList>
    </citation>
    <scope>NUCLEOTIDE SEQUENCE [LARGE SCALE GENOMIC DNA]</scope>
    <source>
        <strain evidence="1 2">DSM 43800</strain>
    </source>
</reference>
<name>A0A495VX00_9PSEU</name>
<protein>
    <recommendedName>
        <fullName evidence="3">FXSXX-COOH protein</fullName>
    </recommendedName>
</protein>
<dbReference type="Proteomes" id="UP000282084">
    <property type="component" value="Unassembled WGS sequence"/>
</dbReference>